<protein>
    <submittedName>
        <fullName evidence="1">Uncharacterized protein</fullName>
    </submittedName>
</protein>
<evidence type="ECO:0000313" key="1">
    <source>
        <dbReference type="EMBL" id="KAJ8642286.1"/>
    </source>
</evidence>
<proteinExistence type="predicted"/>
<name>A0ACC2M9I4_PERAE</name>
<accession>A0ACC2M9I4</accession>
<sequence length="397" mass="44851">MSERLQGDNARFYKILNVSNTVSEYDLKKAYSYAYMTFRGINREKSRDVALAYEVLSDPKKRKVYDQNGEDALTICGRDPMDLFKSTFEGHPFGLGARKRRGNDAIYPLKVSLEELYNDTLKMRTVSRNVICSRCNGNGLASGDLMTCADCRGEGVMVSGMQNNPHLGQNKLHVCKKCKGTGETIKDNDRCCPRCKGEKVVQGKKVLEVVVAKGSQNGQKIIFHGEADEAPDRITGDIVFVVEEEEHAKFKRKGNDLFVEHSLSLIEALWGFQFVSTHLDNRQLLIKSNLGEVVKPDQFKAINDEGMPMYRQTFMRGKLYIRFTVDFPHSLAPLTPDLHKVLETILPPKTSVQLDDMELAKCEEKTMHNVHIGESSTKRARGEQEAHTEDEDRYDGA</sequence>
<reference evidence="1 2" key="1">
    <citation type="journal article" date="2022" name="Hortic Res">
        <title>A haplotype resolved chromosomal level avocado genome allows analysis of novel avocado genes.</title>
        <authorList>
            <person name="Nath O."/>
            <person name="Fletcher S.J."/>
            <person name="Hayward A."/>
            <person name="Shaw L.M."/>
            <person name="Masouleh A.K."/>
            <person name="Furtado A."/>
            <person name="Henry R.J."/>
            <person name="Mitter N."/>
        </authorList>
    </citation>
    <scope>NUCLEOTIDE SEQUENCE [LARGE SCALE GENOMIC DNA]</scope>
    <source>
        <strain evidence="2">cv. Hass</strain>
    </source>
</reference>
<comment type="caution">
    <text evidence="1">The sequence shown here is derived from an EMBL/GenBank/DDBJ whole genome shotgun (WGS) entry which is preliminary data.</text>
</comment>
<evidence type="ECO:0000313" key="2">
    <source>
        <dbReference type="Proteomes" id="UP001234297"/>
    </source>
</evidence>
<keyword evidence="2" id="KW-1185">Reference proteome</keyword>
<gene>
    <name evidence="1" type="ORF">MRB53_018980</name>
</gene>
<dbReference type="Proteomes" id="UP001234297">
    <property type="component" value="Chromosome 5"/>
</dbReference>
<dbReference type="EMBL" id="CM056813">
    <property type="protein sequence ID" value="KAJ8642286.1"/>
    <property type="molecule type" value="Genomic_DNA"/>
</dbReference>
<organism evidence="1 2">
    <name type="scientific">Persea americana</name>
    <name type="common">Avocado</name>
    <dbReference type="NCBI Taxonomy" id="3435"/>
    <lineage>
        <taxon>Eukaryota</taxon>
        <taxon>Viridiplantae</taxon>
        <taxon>Streptophyta</taxon>
        <taxon>Embryophyta</taxon>
        <taxon>Tracheophyta</taxon>
        <taxon>Spermatophyta</taxon>
        <taxon>Magnoliopsida</taxon>
        <taxon>Magnoliidae</taxon>
        <taxon>Laurales</taxon>
        <taxon>Lauraceae</taxon>
        <taxon>Persea</taxon>
    </lineage>
</organism>